<evidence type="ECO:0000313" key="12">
    <source>
        <dbReference type="EMBL" id="CAF9906351.1"/>
    </source>
</evidence>
<keyword evidence="9 11" id="KW-0472">Membrane</keyword>
<keyword evidence="5 11" id="KW-0812">Transmembrane</keyword>
<dbReference type="Proteomes" id="UP000664521">
    <property type="component" value="Unassembled WGS sequence"/>
</dbReference>
<feature type="region of interest" description="Disordered" evidence="10">
    <location>
        <begin position="39"/>
        <end position="76"/>
    </location>
</feature>
<organism evidence="12 13">
    <name type="scientific">Heterodermia speciosa</name>
    <dbReference type="NCBI Taxonomy" id="116794"/>
    <lineage>
        <taxon>Eukaryota</taxon>
        <taxon>Fungi</taxon>
        <taxon>Dikarya</taxon>
        <taxon>Ascomycota</taxon>
        <taxon>Pezizomycotina</taxon>
        <taxon>Lecanoromycetes</taxon>
        <taxon>OSLEUM clade</taxon>
        <taxon>Lecanoromycetidae</taxon>
        <taxon>Caliciales</taxon>
        <taxon>Physciaceae</taxon>
        <taxon>Heterodermia</taxon>
    </lineage>
</organism>
<evidence type="ECO:0000256" key="5">
    <source>
        <dbReference type="ARBA" id="ARBA00022692"/>
    </source>
</evidence>
<evidence type="ECO:0000256" key="1">
    <source>
        <dbReference type="ARBA" id="ARBA00004477"/>
    </source>
</evidence>
<dbReference type="OrthoDB" id="377083at2759"/>
<evidence type="ECO:0000256" key="11">
    <source>
        <dbReference type="SAM" id="Phobius"/>
    </source>
</evidence>
<evidence type="ECO:0000256" key="7">
    <source>
        <dbReference type="ARBA" id="ARBA00022824"/>
    </source>
</evidence>
<feature type="transmembrane region" description="Helical" evidence="11">
    <location>
        <begin position="344"/>
        <end position="363"/>
    </location>
</feature>
<evidence type="ECO:0000256" key="6">
    <source>
        <dbReference type="ARBA" id="ARBA00022777"/>
    </source>
</evidence>
<name>A0A8H3EP14_9LECA</name>
<dbReference type="EMBL" id="CAJPDS010000004">
    <property type="protein sequence ID" value="CAF9906351.1"/>
    <property type="molecule type" value="Genomic_DNA"/>
</dbReference>
<protein>
    <recommendedName>
        <fullName evidence="3">dolichol kinase</fullName>
        <ecNumber evidence="3">2.7.1.108</ecNumber>
    </recommendedName>
</protein>
<evidence type="ECO:0000256" key="10">
    <source>
        <dbReference type="SAM" id="MobiDB-lite"/>
    </source>
</evidence>
<keyword evidence="7" id="KW-0256">Endoplasmic reticulum</keyword>
<sequence>MSALIESESLGRGQELDHNGIATAACEGQGLKVEPWFRAANDAPDGSPPNHNIDMNALSRDQPSFKRSQRRHTLPASSMSALPELIYEDSKQHSKRRSARRKHGQFNSLTNAQARVLKWIFAGYVYSVVLAIIAFPVRTYISQQALNGNEPVGWAVGYLLGNTSIFRQNILHWALDDWIALPEPHDCSAWMSNLSYCVRGSANTRLLICFYCLCVIAIGIATVLRLSESVEVDTRRKVFHGMMVVMFLPSIFVDPPFVALAFVLTLAIFILLDLFRASQLPPLSAPLTMFLAPYVDGRDYRGPVVVSHMFLLIGCAIPLWLSLAGTEMVGESPWEGWDVASRDLGMISGIICVGMGDAAASLIGRRYGRRRWCWSGGKSLEGSLAFSMAVVLGLSLGRTWLLLGGWDGDSGDPWSLTLGKASLAAAGASLTEAVLTGGNDNVVVPVILWLLVRGLKI</sequence>
<dbReference type="AlphaFoldDB" id="A0A8H3EP14"/>
<feature type="transmembrane region" description="Helical" evidence="11">
    <location>
        <begin position="423"/>
        <end position="452"/>
    </location>
</feature>
<dbReference type="InterPro" id="IPR032974">
    <property type="entry name" value="Polypren_kinase"/>
</dbReference>
<keyword evidence="6" id="KW-0418">Kinase</keyword>
<dbReference type="GO" id="GO:0043048">
    <property type="term" value="P:dolichyl monophosphate biosynthetic process"/>
    <property type="evidence" value="ECO:0007669"/>
    <property type="project" value="TreeGrafter"/>
</dbReference>
<feature type="transmembrane region" description="Helical" evidence="11">
    <location>
        <begin position="206"/>
        <end position="226"/>
    </location>
</feature>
<feature type="transmembrane region" description="Helical" evidence="11">
    <location>
        <begin position="246"/>
        <end position="272"/>
    </location>
</feature>
<evidence type="ECO:0000256" key="9">
    <source>
        <dbReference type="ARBA" id="ARBA00023136"/>
    </source>
</evidence>
<evidence type="ECO:0000256" key="4">
    <source>
        <dbReference type="ARBA" id="ARBA00022679"/>
    </source>
</evidence>
<keyword evidence="13" id="KW-1185">Reference proteome</keyword>
<feature type="transmembrane region" description="Helical" evidence="11">
    <location>
        <begin position="304"/>
        <end position="324"/>
    </location>
</feature>
<feature type="transmembrane region" description="Helical" evidence="11">
    <location>
        <begin position="384"/>
        <end position="403"/>
    </location>
</feature>
<evidence type="ECO:0000256" key="2">
    <source>
        <dbReference type="ARBA" id="ARBA00010794"/>
    </source>
</evidence>
<evidence type="ECO:0000256" key="3">
    <source>
        <dbReference type="ARBA" id="ARBA00012132"/>
    </source>
</evidence>
<evidence type="ECO:0000256" key="8">
    <source>
        <dbReference type="ARBA" id="ARBA00022989"/>
    </source>
</evidence>
<comment type="caution">
    <text evidence="12">The sequence shown here is derived from an EMBL/GenBank/DDBJ whole genome shotgun (WGS) entry which is preliminary data.</text>
</comment>
<comment type="subcellular location">
    <subcellularLocation>
        <location evidence="1">Endoplasmic reticulum membrane</location>
        <topology evidence="1">Multi-pass membrane protein</topology>
    </subcellularLocation>
</comment>
<dbReference type="GO" id="GO:0004168">
    <property type="term" value="F:dolichol kinase activity"/>
    <property type="evidence" value="ECO:0007669"/>
    <property type="project" value="UniProtKB-EC"/>
</dbReference>
<proteinExistence type="inferred from homology"/>
<keyword evidence="8 11" id="KW-1133">Transmembrane helix</keyword>
<comment type="similarity">
    <text evidence="2">Belongs to the polyprenol kinase family.</text>
</comment>
<dbReference type="PANTHER" id="PTHR13205">
    <property type="entry name" value="TRANSMEMBRANE PROTEIN 15-RELATED"/>
    <property type="match status" value="1"/>
</dbReference>
<gene>
    <name evidence="12" type="ORF">HETSPECPRED_006154</name>
</gene>
<evidence type="ECO:0000313" key="13">
    <source>
        <dbReference type="Proteomes" id="UP000664521"/>
    </source>
</evidence>
<keyword evidence="4" id="KW-0808">Transferase</keyword>
<dbReference type="GO" id="GO:0005789">
    <property type="term" value="C:endoplasmic reticulum membrane"/>
    <property type="evidence" value="ECO:0007669"/>
    <property type="project" value="UniProtKB-SubCell"/>
</dbReference>
<feature type="transmembrane region" description="Helical" evidence="11">
    <location>
        <begin position="116"/>
        <end position="137"/>
    </location>
</feature>
<reference evidence="12" key="1">
    <citation type="submission" date="2021-03" db="EMBL/GenBank/DDBJ databases">
        <authorList>
            <person name="Tagirdzhanova G."/>
        </authorList>
    </citation>
    <scope>NUCLEOTIDE SEQUENCE</scope>
</reference>
<accession>A0A8H3EP14</accession>
<dbReference type="EC" id="2.7.1.108" evidence="3"/>
<dbReference type="PANTHER" id="PTHR13205:SF15">
    <property type="entry name" value="DOLICHOL KINASE"/>
    <property type="match status" value="1"/>
</dbReference>